<dbReference type="GO" id="GO:0005975">
    <property type="term" value="P:carbohydrate metabolic process"/>
    <property type="evidence" value="ECO:0007669"/>
    <property type="project" value="UniProtKB-ARBA"/>
</dbReference>
<dbReference type="Gene3D" id="3.30.70.890">
    <property type="entry name" value="GHMP kinase, C-terminal domain"/>
    <property type="match status" value="1"/>
</dbReference>
<protein>
    <recommendedName>
        <fullName evidence="3">mevalonate kinase</fullName>
        <ecNumber evidence="3">2.7.1.36</ecNumber>
    </recommendedName>
</protein>
<comment type="pathway">
    <text evidence="12">Isoprenoid biosynthesis; isopentenyl diphosphate biosynthesis via mevalonate pathway; isopentenyl diphosphate from (R)-mevalonate: step 1/3.</text>
</comment>
<dbReference type="NCBIfam" id="TIGR00549">
    <property type="entry name" value="mevalon_kin"/>
    <property type="match status" value="1"/>
</dbReference>
<evidence type="ECO:0000256" key="12">
    <source>
        <dbReference type="ARBA" id="ARBA00029438"/>
    </source>
</evidence>
<sequence length="327" mass="35423">MPHRAWSSMKEKAVASAPGKVILFGEHFVVSGYPAIVTAIDMRARAVLTPSHDKFKIKSGQSWAAWNAEGEQIYPPPPQPTPFQPLFNMVLKIMEDHGVSACFNAEILSEIPGAAGLGSSAAVSVSLAKAVAAFNNIDMSLESVIHYSMLAEKEYHGRPSGIDSHITALGGTLVYNGPRKCQQLQLNKHPSIFIAYTGLRRKTSKMVSYVQNFAAEKPDEFGQLSEIYSEIFRRAVNALKSNDLCSLGRLMTINHFLLRCLGLSNEKVERAVEKLLEKGAYGVKITGAGGGGCVIAVGDHELFENVSGFFPGFWKSSTGCKGVDVEA</sequence>
<dbReference type="PRINTS" id="PR00959">
    <property type="entry name" value="MEVGALKINASE"/>
</dbReference>
<dbReference type="InterPro" id="IPR006204">
    <property type="entry name" value="GHMP_kinase_N_dom"/>
</dbReference>
<reference evidence="16" key="1">
    <citation type="journal article" date="2020" name="mSystems">
        <title>Genome- and Community-Level Interaction Insights into Carbon Utilization and Element Cycling Functions of Hydrothermarchaeota in Hydrothermal Sediment.</title>
        <authorList>
            <person name="Zhou Z."/>
            <person name="Liu Y."/>
            <person name="Xu W."/>
            <person name="Pan J."/>
            <person name="Luo Z.H."/>
            <person name="Li M."/>
        </authorList>
    </citation>
    <scope>NUCLEOTIDE SEQUENCE [LARGE SCALE GENOMIC DNA]</scope>
    <source>
        <strain evidence="16">SpSt-1056</strain>
    </source>
</reference>
<evidence type="ECO:0000256" key="11">
    <source>
        <dbReference type="ARBA" id="ARBA00023098"/>
    </source>
</evidence>
<dbReference type="InterPro" id="IPR020568">
    <property type="entry name" value="Ribosomal_Su5_D2-typ_SF"/>
</dbReference>
<dbReference type="UniPathway" id="UPA00057">
    <property type="reaction ID" value="UER00098"/>
</dbReference>
<evidence type="ECO:0000256" key="5">
    <source>
        <dbReference type="ARBA" id="ARBA00022516"/>
    </source>
</evidence>
<evidence type="ECO:0000313" key="16">
    <source>
        <dbReference type="EMBL" id="HHK67818.1"/>
    </source>
</evidence>
<feature type="domain" description="GHMP kinase C-terminal" evidence="14">
    <location>
        <begin position="238"/>
        <end position="306"/>
    </location>
</feature>
<dbReference type="AlphaFoldDB" id="A0A7C5L8R7"/>
<evidence type="ECO:0000256" key="6">
    <source>
        <dbReference type="ARBA" id="ARBA00022679"/>
    </source>
</evidence>
<evidence type="ECO:0000256" key="1">
    <source>
        <dbReference type="ARBA" id="ARBA00004496"/>
    </source>
</evidence>
<evidence type="ECO:0000259" key="15">
    <source>
        <dbReference type="Pfam" id="PF10509"/>
    </source>
</evidence>
<dbReference type="PANTHER" id="PTHR43290">
    <property type="entry name" value="MEVALONATE KINASE"/>
    <property type="match status" value="1"/>
</dbReference>
<dbReference type="Pfam" id="PF08544">
    <property type="entry name" value="GHMP_kinases_C"/>
    <property type="match status" value="1"/>
</dbReference>
<keyword evidence="9" id="KW-0067">ATP-binding</keyword>
<evidence type="ECO:0000256" key="2">
    <source>
        <dbReference type="ARBA" id="ARBA00006495"/>
    </source>
</evidence>
<dbReference type="SUPFAM" id="SSF54211">
    <property type="entry name" value="Ribosomal protein S5 domain 2-like"/>
    <property type="match status" value="1"/>
</dbReference>
<proteinExistence type="inferred from homology"/>
<dbReference type="GO" id="GO:0004496">
    <property type="term" value="F:mevalonate kinase activity"/>
    <property type="evidence" value="ECO:0007669"/>
    <property type="project" value="UniProtKB-EC"/>
</dbReference>
<keyword evidence="10" id="KW-0460">Magnesium</keyword>
<evidence type="ECO:0000256" key="4">
    <source>
        <dbReference type="ARBA" id="ARBA00022490"/>
    </source>
</evidence>
<comment type="subcellular location">
    <subcellularLocation>
        <location evidence="1">Cytoplasm</location>
    </subcellularLocation>
</comment>
<dbReference type="Pfam" id="PF00288">
    <property type="entry name" value="GHMP_kinases_N"/>
    <property type="match status" value="1"/>
</dbReference>
<name>A0A7C5L8R7_CALS0</name>
<dbReference type="Gene3D" id="3.30.230.10">
    <property type="match status" value="1"/>
</dbReference>
<comment type="similarity">
    <text evidence="2">Belongs to the GHMP kinase family. Mevalonate kinase subfamily.</text>
</comment>
<evidence type="ECO:0000259" key="14">
    <source>
        <dbReference type="Pfam" id="PF08544"/>
    </source>
</evidence>
<comment type="caution">
    <text evidence="16">The sequence shown here is derived from an EMBL/GenBank/DDBJ whole genome shotgun (WGS) entry which is preliminary data.</text>
</comment>
<evidence type="ECO:0000256" key="10">
    <source>
        <dbReference type="ARBA" id="ARBA00022842"/>
    </source>
</evidence>
<organism evidence="16">
    <name type="scientific">Caldiarchaeum subterraneum</name>
    <dbReference type="NCBI Taxonomy" id="311458"/>
    <lineage>
        <taxon>Archaea</taxon>
        <taxon>Nitrososphaerota</taxon>
        <taxon>Candidatus Caldarchaeales</taxon>
        <taxon>Candidatus Caldarchaeaceae</taxon>
        <taxon>Candidatus Caldarchaeum</taxon>
    </lineage>
</organism>
<keyword evidence="7" id="KW-0547">Nucleotide-binding</keyword>
<evidence type="ECO:0000256" key="9">
    <source>
        <dbReference type="ARBA" id="ARBA00022840"/>
    </source>
</evidence>
<feature type="domain" description="GHMP kinase N-terminal" evidence="13">
    <location>
        <begin position="90"/>
        <end position="171"/>
    </location>
</feature>
<dbReference type="InterPro" id="IPR006205">
    <property type="entry name" value="Mev_gal_kin"/>
</dbReference>
<dbReference type="PROSITE" id="PS00627">
    <property type="entry name" value="GHMP_KINASES_ATP"/>
    <property type="match status" value="1"/>
</dbReference>
<feature type="domain" description="Galactokinase N-terminal" evidence="15">
    <location>
        <begin position="11"/>
        <end position="49"/>
    </location>
</feature>
<dbReference type="InterPro" id="IPR019539">
    <property type="entry name" value="GalKase_N"/>
</dbReference>
<dbReference type="GO" id="GO:0019287">
    <property type="term" value="P:isopentenyl diphosphate biosynthetic process, mevalonate pathway"/>
    <property type="evidence" value="ECO:0007669"/>
    <property type="project" value="UniProtKB-UniPathway"/>
</dbReference>
<evidence type="ECO:0000256" key="3">
    <source>
        <dbReference type="ARBA" id="ARBA00012103"/>
    </source>
</evidence>
<dbReference type="InterPro" id="IPR014721">
    <property type="entry name" value="Ribsml_uS5_D2-typ_fold_subgr"/>
</dbReference>
<accession>A0A7C5L8R7</accession>
<keyword evidence="8 16" id="KW-0418">Kinase</keyword>
<evidence type="ECO:0000259" key="13">
    <source>
        <dbReference type="Pfam" id="PF00288"/>
    </source>
</evidence>
<keyword evidence="4" id="KW-0963">Cytoplasm</keyword>
<dbReference type="EC" id="2.7.1.36" evidence="3"/>
<dbReference type="GO" id="GO:0005524">
    <property type="term" value="F:ATP binding"/>
    <property type="evidence" value="ECO:0007669"/>
    <property type="project" value="UniProtKB-KW"/>
</dbReference>
<keyword evidence="6 16" id="KW-0808">Transferase</keyword>
<keyword evidence="11" id="KW-0443">Lipid metabolism</keyword>
<dbReference type="GO" id="GO:0005829">
    <property type="term" value="C:cytosol"/>
    <property type="evidence" value="ECO:0007669"/>
    <property type="project" value="TreeGrafter"/>
</dbReference>
<evidence type="ECO:0000256" key="7">
    <source>
        <dbReference type="ARBA" id="ARBA00022741"/>
    </source>
</evidence>
<dbReference type="EMBL" id="DRWN01000013">
    <property type="protein sequence ID" value="HHK67818.1"/>
    <property type="molecule type" value="Genomic_DNA"/>
</dbReference>
<dbReference type="InterPro" id="IPR006203">
    <property type="entry name" value="GHMP_knse_ATP-bd_CS"/>
</dbReference>
<dbReference type="InterPro" id="IPR013750">
    <property type="entry name" value="GHMP_kinase_C_dom"/>
</dbReference>
<gene>
    <name evidence="16" type="primary">mvk</name>
    <name evidence="16" type="ORF">ENM11_01500</name>
</gene>
<dbReference type="Pfam" id="PF10509">
    <property type="entry name" value="GalKase_gal_bdg"/>
    <property type="match status" value="1"/>
</dbReference>
<dbReference type="SUPFAM" id="SSF55060">
    <property type="entry name" value="GHMP Kinase, C-terminal domain"/>
    <property type="match status" value="1"/>
</dbReference>
<keyword evidence="5" id="KW-0444">Lipid biosynthesis</keyword>
<dbReference type="InterPro" id="IPR036554">
    <property type="entry name" value="GHMP_kinase_C_sf"/>
</dbReference>
<dbReference type="PANTHER" id="PTHR43290:SF2">
    <property type="entry name" value="MEVALONATE KINASE"/>
    <property type="match status" value="1"/>
</dbReference>
<evidence type="ECO:0000256" key="8">
    <source>
        <dbReference type="ARBA" id="ARBA00022777"/>
    </source>
</evidence>